<protein>
    <recommendedName>
        <fullName evidence="6">Delta 8-(E)-sphingolipid desaturase</fullName>
        <ecNumber evidence="5">1.14.19.18</ecNumber>
    </recommendedName>
</protein>
<feature type="transmembrane region" description="Helical" evidence="16">
    <location>
        <begin position="279"/>
        <end position="298"/>
    </location>
</feature>
<dbReference type="PIRSF" id="PIRSF015921">
    <property type="entry name" value="FA_sphinglp_des"/>
    <property type="match status" value="1"/>
</dbReference>
<dbReference type="UniPathway" id="UPA00222"/>
<feature type="transmembrane region" description="Helical" evidence="16">
    <location>
        <begin position="238"/>
        <end position="259"/>
    </location>
</feature>
<evidence type="ECO:0000256" key="3">
    <source>
        <dbReference type="ARBA" id="ARBA00004991"/>
    </source>
</evidence>
<name>A0A166FH05_9AGAM</name>
<dbReference type="InterPro" id="IPR005804">
    <property type="entry name" value="FA_desaturase_dom"/>
</dbReference>
<evidence type="ECO:0000313" key="18">
    <source>
        <dbReference type="EMBL" id="KZP16797.1"/>
    </source>
</evidence>
<evidence type="ECO:0000256" key="12">
    <source>
        <dbReference type="ARBA" id="ARBA00023002"/>
    </source>
</evidence>
<evidence type="ECO:0000259" key="17">
    <source>
        <dbReference type="PROSITE" id="PS50255"/>
    </source>
</evidence>
<reference evidence="18 19" key="1">
    <citation type="journal article" date="2016" name="Mol. Biol. Evol.">
        <title>Comparative Genomics of Early-Diverging Mushroom-Forming Fungi Provides Insights into the Origins of Lignocellulose Decay Capabilities.</title>
        <authorList>
            <person name="Nagy L.G."/>
            <person name="Riley R."/>
            <person name="Tritt A."/>
            <person name="Adam C."/>
            <person name="Daum C."/>
            <person name="Floudas D."/>
            <person name="Sun H."/>
            <person name="Yadav J.S."/>
            <person name="Pangilinan J."/>
            <person name="Larsson K.H."/>
            <person name="Matsuura K."/>
            <person name="Barry K."/>
            <person name="Labutti K."/>
            <person name="Kuo R."/>
            <person name="Ohm R.A."/>
            <person name="Bhattacharya S.S."/>
            <person name="Shirouzu T."/>
            <person name="Yoshinaga Y."/>
            <person name="Martin F.M."/>
            <person name="Grigoriev I.V."/>
            <person name="Hibbett D.S."/>
        </authorList>
    </citation>
    <scope>NUCLEOTIDE SEQUENCE [LARGE SCALE GENOMIC DNA]</scope>
    <source>
        <strain evidence="18 19">CBS 109695</strain>
    </source>
</reference>
<feature type="domain" description="Cytochrome b5 heme-binding" evidence="17">
    <location>
        <begin position="4"/>
        <end position="80"/>
    </location>
</feature>
<dbReference type="GO" id="GO:0006665">
    <property type="term" value="P:sphingolipid metabolic process"/>
    <property type="evidence" value="ECO:0007669"/>
    <property type="project" value="UniProtKB-UniPathway"/>
</dbReference>
<dbReference type="GO" id="GO:0016717">
    <property type="term" value="F:oxidoreductase activity, acting on paired donors, with oxidation of a pair of donors resulting in the reduction of molecular oxygen to two molecules of water"/>
    <property type="evidence" value="ECO:0007669"/>
    <property type="project" value="TreeGrafter"/>
</dbReference>
<keyword evidence="7" id="KW-0349">Heme</keyword>
<dbReference type="AlphaFoldDB" id="A0A166FH05"/>
<dbReference type="OrthoDB" id="260091at2759"/>
<feature type="transmembrane region" description="Helical" evidence="16">
    <location>
        <begin position="352"/>
        <end position="374"/>
    </location>
</feature>
<organism evidence="18 19">
    <name type="scientific">Athelia psychrophila</name>
    <dbReference type="NCBI Taxonomy" id="1759441"/>
    <lineage>
        <taxon>Eukaryota</taxon>
        <taxon>Fungi</taxon>
        <taxon>Dikarya</taxon>
        <taxon>Basidiomycota</taxon>
        <taxon>Agaricomycotina</taxon>
        <taxon>Agaricomycetes</taxon>
        <taxon>Agaricomycetidae</taxon>
        <taxon>Atheliales</taxon>
        <taxon>Atheliaceae</taxon>
        <taxon>Athelia</taxon>
    </lineage>
</organism>
<evidence type="ECO:0000313" key="19">
    <source>
        <dbReference type="Proteomes" id="UP000076532"/>
    </source>
</evidence>
<dbReference type="SUPFAM" id="SSF55856">
    <property type="entry name" value="Cytochrome b5-like heme/steroid binding domain"/>
    <property type="match status" value="1"/>
</dbReference>
<feature type="transmembrane region" description="Helical" evidence="16">
    <location>
        <begin position="319"/>
        <end position="340"/>
    </location>
</feature>
<keyword evidence="15 16" id="KW-0472">Membrane</keyword>
<dbReference type="Gene3D" id="3.10.120.10">
    <property type="entry name" value="Cytochrome b5-like heme/steroid binding domain"/>
    <property type="match status" value="1"/>
</dbReference>
<accession>A0A166FH05</accession>
<dbReference type="SMART" id="SM01117">
    <property type="entry name" value="Cyt-b5"/>
    <property type="match status" value="1"/>
</dbReference>
<evidence type="ECO:0000256" key="6">
    <source>
        <dbReference type="ARBA" id="ARBA00016939"/>
    </source>
</evidence>
<dbReference type="STRING" id="436010.A0A166FH05"/>
<sequence>MGATQAWSRAQVAARILDGESLLIYANLLIRVPPSWLNAHPGGDLAILHFLGRDATDEIQAFHSDDTLKRIQKYSIGTVEHNWDPLVPPIATGWVRKPGENGKQQWYNEAKPVMSVVGTELSPSSQILLVEREALLAPTLPNLVAPPSHLSLKVQAEHSAAYKVLHQQIREAGLYQCRYLTGYGPEVLRYLLFASISAYAYSHNWMITSAVFLGLFWHQLTFTVHDLGHMGVTHNWTVDRLIGIVLADFLGGLSVGWWVDNHNVHHLVTNHPTHDPDIQHLPFFAISPVFAGSLWSSYYKRVMHFDRAAKFFIAIQHNIFYLVMAFARFNLYALSYAFLFRKAFDTRRAKGAGWSWALEVIGLAFFWTWFAAVLRGCGSWKMRLAYLAVSHVVTSPLHVQIVLSHFSMSTADLGPTESFPHRQLRTTTDVRCPPRLAFAHGGLHLQVTHHLFPRLPRHNLRAASTLVRAFAKERGLVYAEFGFAEGNGEVRGVLRGVAEQVAIVGRVAEAEVRGRVRAGAKPV</sequence>
<keyword evidence="12" id="KW-0560">Oxidoreductase</keyword>
<comment type="pathway">
    <text evidence="3">Sphingolipid metabolism.</text>
</comment>
<gene>
    <name evidence="18" type="ORF">FIBSPDRAFT_865547</name>
</gene>
<keyword evidence="19" id="KW-1185">Reference proteome</keyword>
<proteinExistence type="inferred from homology"/>
<evidence type="ECO:0000256" key="4">
    <source>
        <dbReference type="ARBA" id="ARBA00009295"/>
    </source>
</evidence>
<dbReference type="CDD" id="cd03506">
    <property type="entry name" value="Delta6-FADS-like"/>
    <property type="match status" value="1"/>
</dbReference>
<evidence type="ECO:0000256" key="1">
    <source>
        <dbReference type="ARBA" id="ARBA00004141"/>
    </source>
</evidence>
<dbReference type="PROSITE" id="PS50255">
    <property type="entry name" value="CYTOCHROME_B5_2"/>
    <property type="match status" value="1"/>
</dbReference>
<evidence type="ECO:0000256" key="8">
    <source>
        <dbReference type="ARBA" id="ARBA00022692"/>
    </source>
</evidence>
<keyword evidence="14" id="KW-0443">Lipid metabolism</keyword>
<keyword evidence="10" id="KW-0746">Sphingolipid metabolism</keyword>
<dbReference type="EMBL" id="KV417589">
    <property type="protein sequence ID" value="KZP16797.1"/>
    <property type="molecule type" value="Genomic_DNA"/>
</dbReference>
<evidence type="ECO:0000256" key="5">
    <source>
        <dbReference type="ARBA" id="ARBA00012019"/>
    </source>
</evidence>
<evidence type="ECO:0000256" key="13">
    <source>
        <dbReference type="ARBA" id="ARBA00023004"/>
    </source>
</evidence>
<comment type="similarity">
    <text evidence="4">Belongs to the fatty acid desaturase type 1 family.</text>
</comment>
<evidence type="ECO:0000256" key="16">
    <source>
        <dbReference type="SAM" id="Phobius"/>
    </source>
</evidence>
<keyword evidence="8 16" id="KW-0812">Transmembrane</keyword>
<keyword evidence="9" id="KW-0479">Metal-binding</keyword>
<comment type="pathway">
    <text evidence="2">Lipid metabolism; sphingolipid metabolism.</text>
</comment>
<dbReference type="GO" id="GO:0016020">
    <property type="term" value="C:membrane"/>
    <property type="evidence" value="ECO:0007669"/>
    <property type="project" value="UniProtKB-SubCell"/>
</dbReference>
<evidence type="ECO:0000256" key="9">
    <source>
        <dbReference type="ARBA" id="ARBA00022723"/>
    </source>
</evidence>
<dbReference type="PANTHER" id="PTHR19353:SF30">
    <property type="entry name" value="DELTA 8-(E)-SPHINGOLIPID DESATURASE"/>
    <property type="match status" value="1"/>
</dbReference>
<dbReference type="InterPro" id="IPR012171">
    <property type="entry name" value="Fatty_acid_desaturase"/>
</dbReference>
<dbReference type="InterPro" id="IPR001199">
    <property type="entry name" value="Cyt_B5-like_heme/steroid-bd"/>
</dbReference>
<comment type="subcellular location">
    <subcellularLocation>
        <location evidence="1">Membrane</location>
        <topology evidence="1">Multi-pass membrane protein</topology>
    </subcellularLocation>
</comment>
<dbReference type="PANTHER" id="PTHR19353">
    <property type="entry name" value="FATTY ACID DESATURASE 2"/>
    <property type="match status" value="1"/>
</dbReference>
<evidence type="ECO:0000256" key="2">
    <source>
        <dbReference type="ARBA" id="ARBA00004760"/>
    </source>
</evidence>
<dbReference type="Pfam" id="PF00487">
    <property type="entry name" value="FA_desaturase"/>
    <property type="match status" value="1"/>
</dbReference>
<evidence type="ECO:0000256" key="11">
    <source>
        <dbReference type="ARBA" id="ARBA00022989"/>
    </source>
</evidence>
<keyword evidence="13" id="KW-0408">Iron</keyword>
<evidence type="ECO:0000256" key="7">
    <source>
        <dbReference type="ARBA" id="ARBA00022617"/>
    </source>
</evidence>
<dbReference type="Proteomes" id="UP000076532">
    <property type="component" value="Unassembled WGS sequence"/>
</dbReference>
<dbReference type="GO" id="GO:0046872">
    <property type="term" value="F:metal ion binding"/>
    <property type="evidence" value="ECO:0007669"/>
    <property type="project" value="UniProtKB-KW"/>
</dbReference>
<dbReference type="EC" id="1.14.19.18" evidence="5"/>
<keyword evidence="11 16" id="KW-1133">Transmembrane helix</keyword>
<evidence type="ECO:0000256" key="10">
    <source>
        <dbReference type="ARBA" id="ARBA00022919"/>
    </source>
</evidence>
<dbReference type="Pfam" id="PF00173">
    <property type="entry name" value="Cyt-b5"/>
    <property type="match status" value="1"/>
</dbReference>
<dbReference type="InterPro" id="IPR036400">
    <property type="entry name" value="Cyt_B5-like_heme/steroid_sf"/>
</dbReference>
<evidence type="ECO:0000256" key="14">
    <source>
        <dbReference type="ARBA" id="ARBA00023098"/>
    </source>
</evidence>
<evidence type="ECO:0000256" key="15">
    <source>
        <dbReference type="ARBA" id="ARBA00023136"/>
    </source>
</evidence>
<feature type="transmembrane region" description="Helical" evidence="16">
    <location>
        <begin position="198"/>
        <end position="217"/>
    </location>
</feature>